<accession>A0ABR0K3P0</accession>
<dbReference type="PANTHER" id="PTHR11188:SF161">
    <property type="entry name" value="PH-RESPONSE REGULATOR PROTEIN PALF_RIM8"/>
    <property type="match status" value="1"/>
</dbReference>
<dbReference type="EMBL" id="JAVRRG010000108">
    <property type="protein sequence ID" value="KAK5084986.1"/>
    <property type="molecule type" value="Genomic_DNA"/>
</dbReference>
<evidence type="ECO:0000259" key="2">
    <source>
        <dbReference type="Pfam" id="PF00339"/>
    </source>
</evidence>
<feature type="compositionally biased region" description="Polar residues" evidence="1">
    <location>
        <begin position="219"/>
        <end position="258"/>
    </location>
</feature>
<keyword evidence="4" id="KW-1185">Reference proteome</keyword>
<dbReference type="SUPFAM" id="SSF81296">
    <property type="entry name" value="E set domains"/>
    <property type="match status" value="1"/>
</dbReference>
<dbReference type="InterPro" id="IPR014756">
    <property type="entry name" value="Ig_E-set"/>
</dbReference>
<feature type="compositionally biased region" description="Basic and acidic residues" evidence="1">
    <location>
        <begin position="705"/>
        <end position="723"/>
    </location>
</feature>
<dbReference type="Gene3D" id="2.60.40.640">
    <property type="match status" value="1"/>
</dbReference>
<reference evidence="3 4" key="1">
    <citation type="submission" date="2023-08" db="EMBL/GenBank/DDBJ databases">
        <title>Black Yeasts Isolated from many extreme environments.</title>
        <authorList>
            <person name="Coleine C."/>
            <person name="Stajich J.E."/>
            <person name="Selbmann L."/>
        </authorList>
    </citation>
    <scope>NUCLEOTIDE SEQUENCE [LARGE SCALE GENOMIC DNA]</scope>
    <source>
        <strain evidence="3 4">CCFEE 5885</strain>
    </source>
</reference>
<evidence type="ECO:0000256" key="1">
    <source>
        <dbReference type="SAM" id="MobiDB-lite"/>
    </source>
</evidence>
<dbReference type="InterPro" id="IPR011021">
    <property type="entry name" value="Arrestin-like_N"/>
</dbReference>
<protein>
    <submittedName>
        <fullName evidence="3">Ph-response sensor protein</fullName>
    </submittedName>
</protein>
<dbReference type="InterPro" id="IPR050357">
    <property type="entry name" value="Arrestin_domain-protein"/>
</dbReference>
<dbReference type="Pfam" id="PF00339">
    <property type="entry name" value="Arrestin_N"/>
    <property type="match status" value="1"/>
</dbReference>
<feature type="region of interest" description="Disordered" evidence="1">
    <location>
        <begin position="207"/>
        <end position="268"/>
    </location>
</feature>
<feature type="compositionally biased region" description="Basic and acidic residues" evidence="1">
    <location>
        <begin position="620"/>
        <end position="635"/>
    </location>
</feature>
<gene>
    <name evidence="3" type="primary">RIM8</name>
    <name evidence="3" type="ORF">LTR24_007324</name>
</gene>
<feature type="domain" description="Arrestin-like N-terminal" evidence="2">
    <location>
        <begin position="38"/>
        <end position="184"/>
    </location>
</feature>
<feature type="region of interest" description="Disordered" evidence="1">
    <location>
        <begin position="280"/>
        <end position="304"/>
    </location>
</feature>
<evidence type="ECO:0000313" key="4">
    <source>
        <dbReference type="Proteomes" id="UP001345013"/>
    </source>
</evidence>
<dbReference type="PANTHER" id="PTHR11188">
    <property type="entry name" value="ARRESTIN DOMAIN CONTAINING PROTEIN"/>
    <property type="match status" value="1"/>
</dbReference>
<sequence length="783" mass="86381">MPLETLFTNPNPPVERTRSILSRFSNPLSRRSAKTFDFDIEPEHPHKIYKPGESVKGQITLSVFKGFEITHLTISLLGFARVFKHQVTPGDQKNIPEQVINGKGSHGFEYHGDGLASLFQDEQALCGSGFLKKQVYKFGFELQFPSYSLPSTIEFERGAVGYTISATVTRPTAIAPTTTRTCKVAFEDRIDIESMWSPKSRAIYLEPMRRGGKMKKVKQSSSTGTQEITTRQPLSRQSTSHSIQTRSTSTAPLQNTPLSPAPSEGTVATDATVSTHSLKVVGSQASQPKENDHSEPRTSTTSNSAHTIAATTEIMRHGALPGEQIAIRVKVEHSKPVRGIIVATLYRQGRIDALPPLPIASKSKDKKPEYEDVYPKSRTGLGGLYFTNTTPHMAFRMDLTQTSTMMIINPQTKTADVKFSIKVPVGAFPTIDNIPGGMISFTYHIEVVIDLTGKLGESRLLPSLTTNGPSFSKSAVVSNQLTHEWASNILDTAPLRRTKNVAAFELPLIIGTEDSGRARRSQEAQSALQDRQTYYSKDNSQMLGPDGFDHGWHHNGHDVNGQYSDYYGYNAYNDCWYDEDGNPVYDSWYDHDQYHDYPPSINGHHPRPRHGQYRVPPPDGEEHLDEKSRLRRQEELLLPSQPPDAGEPSSRAQAVAPSAPIFDDEAVRPPDGPRQSVPITISRASARSGETIVPDPLTPPPSLPENERFPGATEDKQELERRRLLARASAPPTDGDGDGESGPSSAGGGAAEVPSAPIIDEEEEYMAQFLRSEANESLPKYQR</sequence>
<dbReference type="InterPro" id="IPR014752">
    <property type="entry name" value="Arrestin-like_C"/>
</dbReference>
<evidence type="ECO:0000313" key="3">
    <source>
        <dbReference type="EMBL" id="KAK5084986.1"/>
    </source>
</evidence>
<proteinExistence type="predicted"/>
<dbReference type="Proteomes" id="UP001345013">
    <property type="component" value="Unassembled WGS sequence"/>
</dbReference>
<comment type="caution">
    <text evidence="3">The sequence shown here is derived from an EMBL/GenBank/DDBJ whole genome shotgun (WGS) entry which is preliminary data.</text>
</comment>
<name>A0ABR0K3P0_9EURO</name>
<organism evidence="3 4">
    <name type="scientific">Lithohypha guttulata</name>
    <dbReference type="NCBI Taxonomy" id="1690604"/>
    <lineage>
        <taxon>Eukaryota</taxon>
        <taxon>Fungi</taxon>
        <taxon>Dikarya</taxon>
        <taxon>Ascomycota</taxon>
        <taxon>Pezizomycotina</taxon>
        <taxon>Eurotiomycetes</taxon>
        <taxon>Chaetothyriomycetidae</taxon>
        <taxon>Chaetothyriales</taxon>
        <taxon>Trichomeriaceae</taxon>
        <taxon>Lithohypha</taxon>
    </lineage>
</organism>
<feature type="region of interest" description="Disordered" evidence="1">
    <location>
        <begin position="599"/>
        <end position="761"/>
    </location>
</feature>